<protein>
    <submittedName>
        <fullName evidence="4">Acetylxylan esterase</fullName>
    </submittedName>
</protein>
<feature type="active site" description="Charge relay system" evidence="1">
    <location>
        <position position="274"/>
    </location>
</feature>
<evidence type="ECO:0000259" key="3">
    <source>
        <dbReference type="Pfam" id="PF05448"/>
    </source>
</evidence>
<evidence type="ECO:0000313" key="5">
    <source>
        <dbReference type="Proteomes" id="UP000824140"/>
    </source>
</evidence>
<dbReference type="GO" id="GO:0005976">
    <property type="term" value="P:polysaccharide metabolic process"/>
    <property type="evidence" value="ECO:0007669"/>
    <property type="project" value="TreeGrafter"/>
</dbReference>
<reference evidence="4" key="1">
    <citation type="submission" date="2020-10" db="EMBL/GenBank/DDBJ databases">
        <authorList>
            <person name="Gilroy R."/>
        </authorList>
    </citation>
    <scope>NUCLEOTIDE SEQUENCE</scope>
    <source>
        <strain evidence="4">13766</strain>
    </source>
</reference>
<name>A0A9D1FZP6_9FIRM</name>
<dbReference type="AlphaFoldDB" id="A0A9D1FZP6"/>
<dbReference type="Pfam" id="PF05448">
    <property type="entry name" value="AXE1"/>
    <property type="match status" value="1"/>
</dbReference>
<comment type="caution">
    <text evidence="4">The sequence shown here is derived from an EMBL/GenBank/DDBJ whole genome shotgun (WGS) entry which is preliminary data.</text>
</comment>
<gene>
    <name evidence="4" type="ORF">IAA84_05445</name>
</gene>
<dbReference type="SUPFAM" id="SSF53474">
    <property type="entry name" value="alpha/beta-Hydrolases"/>
    <property type="match status" value="1"/>
</dbReference>
<dbReference type="InterPro" id="IPR029058">
    <property type="entry name" value="AB_hydrolase_fold"/>
</dbReference>
<evidence type="ECO:0000256" key="2">
    <source>
        <dbReference type="PIRSR" id="PIRSR639069-2"/>
    </source>
</evidence>
<dbReference type="GO" id="GO:0052689">
    <property type="term" value="F:carboxylic ester hydrolase activity"/>
    <property type="evidence" value="ECO:0007669"/>
    <property type="project" value="TreeGrafter"/>
</dbReference>
<evidence type="ECO:0000256" key="1">
    <source>
        <dbReference type="PIRSR" id="PIRSR639069-1"/>
    </source>
</evidence>
<dbReference type="Gene3D" id="3.40.50.1820">
    <property type="entry name" value="alpha/beta hydrolase"/>
    <property type="match status" value="1"/>
</dbReference>
<feature type="domain" description="Acetyl xylan esterase" evidence="3">
    <location>
        <begin position="1"/>
        <end position="317"/>
    </location>
</feature>
<feature type="active site" description="Charge relay system" evidence="1">
    <location>
        <position position="303"/>
    </location>
</feature>
<feature type="active site" description="Nucleophile" evidence="1">
    <location>
        <position position="184"/>
    </location>
</feature>
<accession>A0A9D1FZP6</accession>
<dbReference type="PANTHER" id="PTHR40111:SF1">
    <property type="entry name" value="CEPHALOSPORIN-C DEACETYLASE"/>
    <property type="match status" value="1"/>
</dbReference>
<dbReference type="PANTHER" id="PTHR40111">
    <property type="entry name" value="CEPHALOSPORIN-C DEACETYLASE"/>
    <property type="match status" value="1"/>
</dbReference>
<dbReference type="InterPro" id="IPR039069">
    <property type="entry name" value="CE7"/>
</dbReference>
<evidence type="ECO:0000313" key="4">
    <source>
        <dbReference type="EMBL" id="HIS92446.1"/>
    </source>
</evidence>
<proteinExistence type="predicted"/>
<dbReference type="InterPro" id="IPR008391">
    <property type="entry name" value="AXE1_dom"/>
</dbReference>
<reference evidence="4" key="2">
    <citation type="journal article" date="2021" name="PeerJ">
        <title>Extensive microbial diversity within the chicken gut microbiome revealed by metagenomics and culture.</title>
        <authorList>
            <person name="Gilroy R."/>
            <person name="Ravi A."/>
            <person name="Getino M."/>
            <person name="Pursley I."/>
            <person name="Horton D.L."/>
            <person name="Alikhan N.F."/>
            <person name="Baker D."/>
            <person name="Gharbi K."/>
            <person name="Hall N."/>
            <person name="Watson M."/>
            <person name="Adriaenssens E.M."/>
            <person name="Foster-Nyarko E."/>
            <person name="Jarju S."/>
            <person name="Secka A."/>
            <person name="Antonio M."/>
            <person name="Oren A."/>
            <person name="Chaudhuri R.R."/>
            <person name="La Ragione R."/>
            <person name="Hildebrand F."/>
            <person name="Pallen M.J."/>
        </authorList>
    </citation>
    <scope>NUCLEOTIDE SEQUENCE</scope>
    <source>
        <strain evidence="4">13766</strain>
    </source>
</reference>
<dbReference type="Proteomes" id="UP000824140">
    <property type="component" value="Unassembled WGS sequence"/>
</dbReference>
<sequence>MPLIDMPLAQLRTFQGLNPCPRDIDEYWDSAIAEMEALGTDCELVPADFQAPGAKCYDLYFTGVGGARVHAKLVKPTNYAGKRPAVLEFHGYSGNCGGFAGKLAYACAGFVVAALDARGQGGASEDPIPVKGTTQNGHIIRGLSDPDPKKLFFRSVFLDTAQLARIVMAMDDVDEARVGARGGSQGGALTLACAALTPTLNRAAPSCPFLCDYRRVWEMDLAANAYTELKTYFRYFDPRHEREDEIFTKLGYIDNKNLAHRIRARVLMFTGLMDNVCPPSTQFAAYNRITAPKDVKIYPDFAHEGYPDSEEMVMQFMLEM</sequence>
<organism evidence="4 5">
    <name type="scientific">Candidatus Alectryocaccomicrobium excrementavium</name>
    <dbReference type="NCBI Taxonomy" id="2840668"/>
    <lineage>
        <taxon>Bacteria</taxon>
        <taxon>Bacillati</taxon>
        <taxon>Bacillota</taxon>
        <taxon>Clostridia</taxon>
        <taxon>Candidatus Alectryocaccomicrobium</taxon>
    </lineage>
</organism>
<feature type="binding site" evidence="2">
    <location>
        <position position="92"/>
    </location>
    <ligand>
        <name>substrate</name>
    </ligand>
</feature>
<dbReference type="EMBL" id="DVJN01000108">
    <property type="protein sequence ID" value="HIS92446.1"/>
    <property type="molecule type" value="Genomic_DNA"/>
</dbReference>